<dbReference type="GO" id="GO:0003700">
    <property type="term" value="F:DNA-binding transcription factor activity"/>
    <property type="evidence" value="ECO:0007669"/>
    <property type="project" value="InterPro"/>
</dbReference>
<evidence type="ECO:0000313" key="5">
    <source>
        <dbReference type="EMBL" id="AMK55481.1"/>
    </source>
</evidence>
<dbReference type="Pfam" id="PF00392">
    <property type="entry name" value="GntR"/>
    <property type="match status" value="1"/>
</dbReference>
<evidence type="ECO:0000256" key="1">
    <source>
        <dbReference type="ARBA" id="ARBA00023015"/>
    </source>
</evidence>
<protein>
    <recommendedName>
        <fullName evidence="4">HTH gntR-type domain-containing protein</fullName>
    </recommendedName>
</protein>
<dbReference type="PANTHER" id="PTHR44846">
    <property type="entry name" value="MANNOSYL-D-GLYCERATE TRANSPORT/METABOLISM SYSTEM REPRESSOR MNGR-RELATED"/>
    <property type="match status" value="1"/>
</dbReference>
<keyword evidence="2" id="KW-0238">DNA-binding</keyword>
<dbReference type="InterPro" id="IPR000524">
    <property type="entry name" value="Tscrpt_reg_HTH_GntR"/>
</dbReference>
<dbReference type="PROSITE" id="PS50949">
    <property type="entry name" value="HTH_GNTR"/>
    <property type="match status" value="1"/>
</dbReference>
<feature type="domain" description="HTH gntR-type" evidence="4">
    <location>
        <begin position="3"/>
        <end position="69"/>
    </location>
</feature>
<dbReference type="RefSeq" id="WP_067559199.1">
    <property type="nucleotide sequence ID" value="NZ_CANRYF010000008.1"/>
</dbReference>
<organism evidence="5 6">
    <name type="scientific">Faecalibaculum rodentium</name>
    <dbReference type="NCBI Taxonomy" id="1702221"/>
    <lineage>
        <taxon>Bacteria</taxon>
        <taxon>Bacillati</taxon>
        <taxon>Bacillota</taxon>
        <taxon>Erysipelotrichia</taxon>
        <taxon>Erysipelotrichales</taxon>
        <taxon>Erysipelotrichaceae</taxon>
        <taxon>Faecalibaculum</taxon>
    </lineage>
</organism>
<name>A0A140DXV4_9FIRM</name>
<dbReference type="SUPFAM" id="SSF46785">
    <property type="entry name" value="Winged helix' DNA-binding domain"/>
    <property type="match status" value="1"/>
</dbReference>
<evidence type="ECO:0000259" key="4">
    <source>
        <dbReference type="PROSITE" id="PS50949"/>
    </source>
</evidence>
<keyword evidence="3" id="KW-0804">Transcription</keyword>
<dbReference type="SUPFAM" id="SSF64288">
    <property type="entry name" value="Chorismate lyase-like"/>
    <property type="match status" value="1"/>
</dbReference>
<dbReference type="InterPro" id="IPR036390">
    <property type="entry name" value="WH_DNA-bd_sf"/>
</dbReference>
<dbReference type="GeneID" id="78478890"/>
<dbReference type="PRINTS" id="PR00035">
    <property type="entry name" value="HTHGNTR"/>
</dbReference>
<dbReference type="OrthoDB" id="457376at2"/>
<dbReference type="InterPro" id="IPR036388">
    <property type="entry name" value="WH-like_DNA-bd_sf"/>
</dbReference>
<evidence type="ECO:0000256" key="3">
    <source>
        <dbReference type="ARBA" id="ARBA00023163"/>
    </source>
</evidence>
<evidence type="ECO:0000256" key="2">
    <source>
        <dbReference type="ARBA" id="ARBA00023125"/>
    </source>
</evidence>
<dbReference type="GO" id="GO:0003677">
    <property type="term" value="F:DNA binding"/>
    <property type="evidence" value="ECO:0007669"/>
    <property type="project" value="UniProtKB-KW"/>
</dbReference>
<proteinExistence type="predicted"/>
<dbReference type="Gene3D" id="1.10.10.10">
    <property type="entry name" value="Winged helix-like DNA-binding domain superfamily/Winged helix DNA-binding domain"/>
    <property type="match status" value="1"/>
</dbReference>
<gene>
    <name evidence="5" type="ORF">AALO17_23470</name>
</gene>
<sequence length="230" mass="26342">MSQPKYIQVMDFLREDIAGRDPHTPILSEREISQRLDISRMTVRKAIEQLCRQGVLYRGGNRGTFVARRPASVTVSESTPRQERQRVLFLDSVYESANVRDVQKAFGLEDHQRLFRMVRLILDDDLPLRVEEIYALPEVAMDKGLNELETMFQLDACRNAASVTWELRPAVIPPKYSRLLNVRQGTAVICRREEIRMGNGPLYLCVHTWLHPENARITGSSQPQGAATHT</sequence>
<dbReference type="EMBL" id="CP011391">
    <property type="protein sequence ID" value="AMK55481.1"/>
    <property type="molecule type" value="Genomic_DNA"/>
</dbReference>
<dbReference type="AlphaFoldDB" id="A0A140DXV4"/>
<dbReference type="STRING" id="1702221.AALO17_23470"/>
<dbReference type="PANTHER" id="PTHR44846:SF1">
    <property type="entry name" value="MANNOSYL-D-GLYCERATE TRANSPORT_METABOLISM SYSTEM REPRESSOR MNGR-RELATED"/>
    <property type="match status" value="1"/>
</dbReference>
<keyword evidence="6" id="KW-1185">Reference proteome</keyword>
<dbReference type="KEGG" id="fro:AALO17_23470"/>
<dbReference type="Gene3D" id="3.40.1410.10">
    <property type="entry name" value="Chorismate lyase-like"/>
    <property type="match status" value="1"/>
</dbReference>
<dbReference type="SMART" id="SM00345">
    <property type="entry name" value="HTH_GNTR"/>
    <property type="match status" value="1"/>
</dbReference>
<dbReference type="CDD" id="cd07377">
    <property type="entry name" value="WHTH_GntR"/>
    <property type="match status" value="1"/>
</dbReference>
<dbReference type="GO" id="GO:0045892">
    <property type="term" value="P:negative regulation of DNA-templated transcription"/>
    <property type="evidence" value="ECO:0007669"/>
    <property type="project" value="TreeGrafter"/>
</dbReference>
<reference evidence="5 6" key="1">
    <citation type="journal article" date="2016" name="Gut Pathog.">
        <title>Whole genome sequencing of "Faecalibaculum rodentium" ALO17, isolated from C57BL/6J laboratory mouse feces.</title>
        <authorList>
            <person name="Lim S."/>
            <person name="Chang D.H."/>
            <person name="Ahn S."/>
            <person name="Kim B.C."/>
        </authorList>
    </citation>
    <scope>NUCLEOTIDE SEQUENCE [LARGE SCALE GENOMIC DNA]</scope>
    <source>
        <strain evidence="5 6">Alo17</strain>
    </source>
</reference>
<dbReference type="InterPro" id="IPR028978">
    <property type="entry name" value="Chorismate_lyase_/UTRA_dom_sf"/>
</dbReference>
<dbReference type="InterPro" id="IPR050679">
    <property type="entry name" value="Bact_HTH_transcr_reg"/>
</dbReference>
<accession>A0A140DXV4</accession>
<evidence type="ECO:0000313" key="6">
    <source>
        <dbReference type="Proteomes" id="UP000069771"/>
    </source>
</evidence>
<keyword evidence="1" id="KW-0805">Transcription regulation</keyword>
<dbReference type="Proteomes" id="UP000069771">
    <property type="component" value="Chromosome"/>
</dbReference>